<accession>A0A932CQU0</accession>
<dbReference type="Proteomes" id="UP000769766">
    <property type="component" value="Unassembled WGS sequence"/>
</dbReference>
<evidence type="ECO:0000256" key="3">
    <source>
        <dbReference type="ARBA" id="ARBA00022723"/>
    </source>
</evidence>
<dbReference type="InterPro" id="IPR051198">
    <property type="entry name" value="BchE-like"/>
</dbReference>
<evidence type="ECO:0000256" key="2">
    <source>
        <dbReference type="ARBA" id="ARBA00022691"/>
    </source>
</evidence>
<dbReference type="PANTHER" id="PTHR43409:SF4">
    <property type="entry name" value="RADICAL SAM SUPERFAMILY PROTEIN"/>
    <property type="match status" value="1"/>
</dbReference>
<dbReference type="SFLD" id="SFLDS00029">
    <property type="entry name" value="Radical_SAM"/>
    <property type="match status" value="1"/>
</dbReference>
<dbReference type="PANTHER" id="PTHR43409">
    <property type="entry name" value="ANAEROBIC MAGNESIUM-PROTOPORPHYRIN IX MONOMETHYL ESTER CYCLASE-RELATED"/>
    <property type="match status" value="1"/>
</dbReference>
<evidence type="ECO:0000256" key="5">
    <source>
        <dbReference type="ARBA" id="ARBA00023014"/>
    </source>
</evidence>
<comment type="caution">
    <text evidence="7">The sequence shown here is derived from an EMBL/GenBank/DDBJ whole genome shotgun (WGS) entry which is preliminary data.</text>
</comment>
<sequence length="342" mass="39380">MMPYDVGPIRPPSEARSLLIRLTRNCPWNRCEFCPVYKGQRFEKKSVAEIQEDILRAAQFYGGRIPHVRTAFLQDADSLILKTDELVTILSFLKQAFPNLERITSYGRGRTLARKSVEEWRAIQAAGLSRVHLGLETGCDALLHYVQKGATAQEMIEGGRRVVEAGLSLSVYVILGLGGQAMWREHAVETARVINQIGPDFIRFRTLCVREGTPLREKLERGEFILLPDEEIVREERLLLERLEGIHSQVVSDHISNLLEEVMGRLPEDKEPMLSVLDRFLALSAEEQQIFMVGRRGQVFRCLYDLQDRELRARIERAIQRIEEERPGGLRETLQEWMERMI</sequence>
<dbReference type="SFLD" id="SFLDG01095">
    <property type="entry name" value="Uncharacterised_Radical_SAM_Su"/>
    <property type="match status" value="1"/>
</dbReference>
<comment type="cofactor">
    <cofactor evidence="1">
        <name>[4Fe-4S] cluster</name>
        <dbReference type="ChEBI" id="CHEBI:49883"/>
    </cofactor>
</comment>
<dbReference type="GO" id="GO:0003824">
    <property type="term" value="F:catalytic activity"/>
    <property type="evidence" value="ECO:0007669"/>
    <property type="project" value="InterPro"/>
</dbReference>
<dbReference type="Pfam" id="PF04055">
    <property type="entry name" value="Radical_SAM"/>
    <property type="match status" value="1"/>
</dbReference>
<evidence type="ECO:0000259" key="6">
    <source>
        <dbReference type="PROSITE" id="PS51918"/>
    </source>
</evidence>
<dbReference type="InterPro" id="IPR007197">
    <property type="entry name" value="rSAM"/>
</dbReference>
<dbReference type="InterPro" id="IPR006638">
    <property type="entry name" value="Elp3/MiaA/NifB-like_rSAM"/>
</dbReference>
<dbReference type="AlphaFoldDB" id="A0A932CQU0"/>
<dbReference type="PROSITE" id="PS51918">
    <property type="entry name" value="RADICAL_SAM"/>
    <property type="match status" value="1"/>
</dbReference>
<dbReference type="InterPro" id="IPR058240">
    <property type="entry name" value="rSAM_sf"/>
</dbReference>
<dbReference type="EMBL" id="JACPRF010000342">
    <property type="protein sequence ID" value="MBI2877446.1"/>
    <property type="molecule type" value="Genomic_DNA"/>
</dbReference>
<proteinExistence type="predicted"/>
<feature type="domain" description="Radical SAM core" evidence="6">
    <location>
        <begin position="12"/>
        <end position="249"/>
    </location>
</feature>
<dbReference type="SFLD" id="SFLDG01082">
    <property type="entry name" value="B12-binding_domain_containing"/>
    <property type="match status" value="1"/>
</dbReference>
<evidence type="ECO:0000313" key="7">
    <source>
        <dbReference type="EMBL" id="MBI2877446.1"/>
    </source>
</evidence>
<dbReference type="GO" id="GO:0051536">
    <property type="term" value="F:iron-sulfur cluster binding"/>
    <property type="evidence" value="ECO:0007669"/>
    <property type="project" value="UniProtKB-KW"/>
</dbReference>
<reference evidence="7" key="1">
    <citation type="submission" date="2020-07" db="EMBL/GenBank/DDBJ databases">
        <title>Huge and variable diversity of episymbiotic CPR bacteria and DPANN archaea in groundwater ecosystems.</title>
        <authorList>
            <person name="He C.Y."/>
            <person name="Keren R."/>
            <person name="Whittaker M."/>
            <person name="Farag I.F."/>
            <person name="Doudna J."/>
            <person name="Cate J.H.D."/>
            <person name="Banfield J.F."/>
        </authorList>
    </citation>
    <scope>NUCLEOTIDE SEQUENCE</scope>
    <source>
        <strain evidence="7">NC_groundwater_672_Ag_B-0.1um_62_36</strain>
    </source>
</reference>
<evidence type="ECO:0000256" key="1">
    <source>
        <dbReference type="ARBA" id="ARBA00001966"/>
    </source>
</evidence>
<keyword evidence="5" id="KW-0411">Iron-sulfur</keyword>
<dbReference type="GO" id="GO:0046872">
    <property type="term" value="F:metal ion binding"/>
    <property type="evidence" value="ECO:0007669"/>
    <property type="project" value="UniProtKB-KW"/>
</dbReference>
<gene>
    <name evidence="7" type="ORF">HYY20_11240</name>
</gene>
<dbReference type="CDD" id="cd01335">
    <property type="entry name" value="Radical_SAM"/>
    <property type="match status" value="1"/>
</dbReference>
<evidence type="ECO:0000313" key="8">
    <source>
        <dbReference type="Proteomes" id="UP000769766"/>
    </source>
</evidence>
<keyword evidence="4" id="KW-0408">Iron</keyword>
<keyword evidence="2" id="KW-0949">S-adenosyl-L-methionine</keyword>
<dbReference type="InterPro" id="IPR013785">
    <property type="entry name" value="Aldolase_TIM"/>
</dbReference>
<organism evidence="7 8">
    <name type="scientific">Tectimicrobiota bacterium</name>
    <dbReference type="NCBI Taxonomy" id="2528274"/>
    <lineage>
        <taxon>Bacteria</taxon>
        <taxon>Pseudomonadati</taxon>
        <taxon>Nitrospinota/Tectimicrobiota group</taxon>
        <taxon>Candidatus Tectimicrobiota</taxon>
    </lineage>
</organism>
<evidence type="ECO:0000256" key="4">
    <source>
        <dbReference type="ARBA" id="ARBA00023004"/>
    </source>
</evidence>
<dbReference type="SMART" id="SM00729">
    <property type="entry name" value="Elp3"/>
    <property type="match status" value="1"/>
</dbReference>
<dbReference type="Gene3D" id="3.20.20.70">
    <property type="entry name" value="Aldolase class I"/>
    <property type="match status" value="1"/>
</dbReference>
<dbReference type="SUPFAM" id="SSF102114">
    <property type="entry name" value="Radical SAM enzymes"/>
    <property type="match status" value="1"/>
</dbReference>
<name>A0A932CQU0_UNCTE</name>
<protein>
    <submittedName>
        <fullName evidence="7">Radical SAM protein</fullName>
    </submittedName>
</protein>
<keyword evidence="3" id="KW-0479">Metal-binding</keyword>